<dbReference type="Gene3D" id="2.40.170.20">
    <property type="entry name" value="TonB-dependent receptor, beta-barrel domain"/>
    <property type="match status" value="1"/>
</dbReference>
<evidence type="ECO:0000259" key="12">
    <source>
        <dbReference type="Pfam" id="PF07715"/>
    </source>
</evidence>
<proteinExistence type="inferred from homology"/>
<keyword evidence="2 8" id="KW-0813">Transport</keyword>
<gene>
    <name evidence="13" type="ORF">EV668_4071</name>
</gene>
<dbReference type="Proteomes" id="UP000295122">
    <property type="component" value="Unassembled WGS sequence"/>
</dbReference>
<evidence type="ECO:0000256" key="2">
    <source>
        <dbReference type="ARBA" id="ARBA00022448"/>
    </source>
</evidence>
<sequence length="716" mass="77366">MPASGSAQLDPRAGSPPVEGAGAAGQSPFAQQTARFLRRPGAETVVGLRNAEAGRRTNIGDTLVRTPGIFMSERGAGTSGFISIRGSDISIDGSRNGRGIRGYLDGFPLGRTEAGLTNTLIDPLAADFIEVYRGANSLRYGSIATGGALNFVSKTGRTAPGNAVTISGGSFGTLQSQLETGGAKGGVDWYVQANGLGVDGFQRHTRERNYRLSANVGVEIAPGVENRTFFGIGRSLQDMAEPLPLASLRSLRKTAPANSYLFDERINFDYQRIANKTTIRDGSTAYELGFYFLNTTLDHLPSPFAGIIDYGWRDMGVSGRVEHKTELAGLPTEIVAGVRANYTDADFNRYQHRNDGRDKGRQIVRNGFSSWLIESYGEAAIEVMPGWKAFLGLQGVYTTRVLDDHYHGGVVPALGPTSPGGPQPGRSAARQEYDRDFSALNPKIGFNWEHTSGHFLFGNIARSYEVPSGADLSDAMSVQARTSRTMPLLQAQSAWTGEVGVRGGGARFTYDVTFYEMHLDREILTRCATEIDPSCATTVAFNAKSTIHRGIEIGIGAVPFVDVFTPDDKVFVNAVYNVNDFAFDKDPLFGDRRLPVIPRHQVFAEIGYRHPLGYFVSVNVRGLSSRRTTFNGAGGEAFTVPAYALLGAKAGWTAPDKSWSVFVEGRNLLDEPYVSEFSATPGIPVVQQGPRAVPRTTPQVRPGDGRAVYAGVTHRF</sequence>
<feature type="region of interest" description="Disordered" evidence="10">
    <location>
        <begin position="412"/>
        <end position="431"/>
    </location>
</feature>
<dbReference type="PROSITE" id="PS52016">
    <property type="entry name" value="TONB_DEPENDENT_REC_3"/>
    <property type="match status" value="1"/>
</dbReference>
<evidence type="ECO:0000256" key="6">
    <source>
        <dbReference type="ARBA" id="ARBA00023136"/>
    </source>
</evidence>
<dbReference type="RefSeq" id="WP_342636844.1">
    <property type="nucleotide sequence ID" value="NZ_SNZR01000015.1"/>
</dbReference>
<evidence type="ECO:0000256" key="10">
    <source>
        <dbReference type="SAM" id="MobiDB-lite"/>
    </source>
</evidence>
<keyword evidence="6 8" id="KW-0472">Membrane</keyword>
<protein>
    <submittedName>
        <fullName evidence="13">Iron complex outermembrane receptor protein</fullName>
    </submittedName>
</protein>
<evidence type="ECO:0000256" key="7">
    <source>
        <dbReference type="ARBA" id="ARBA00023237"/>
    </source>
</evidence>
<evidence type="ECO:0000256" key="3">
    <source>
        <dbReference type="ARBA" id="ARBA00022452"/>
    </source>
</evidence>
<dbReference type="EMBL" id="SNZR01000015">
    <property type="protein sequence ID" value="TDR88199.1"/>
    <property type="molecule type" value="Genomic_DNA"/>
</dbReference>
<dbReference type="AlphaFoldDB" id="A0A4V3DXC7"/>
<reference evidence="13 14" key="1">
    <citation type="submission" date="2019-03" db="EMBL/GenBank/DDBJ databases">
        <title>Genomic Encyclopedia of Type Strains, Phase IV (KMG-IV): sequencing the most valuable type-strain genomes for metagenomic binning, comparative biology and taxonomic classification.</title>
        <authorList>
            <person name="Goeker M."/>
        </authorList>
    </citation>
    <scope>NUCLEOTIDE SEQUENCE [LARGE SCALE GENOMIC DNA]</scope>
    <source>
        <strain evidence="13 14">DSM 25903</strain>
    </source>
</reference>
<evidence type="ECO:0000256" key="9">
    <source>
        <dbReference type="RuleBase" id="RU003357"/>
    </source>
</evidence>
<evidence type="ECO:0000256" key="1">
    <source>
        <dbReference type="ARBA" id="ARBA00004571"/>
    </source>
</evidence>
<dbReference type="SUPFAM" id="SSF56935">
    <property type="entry name" value="Porins"/>
    <property type="match status" value="1"/>
</dbReference>
<keyword evidence="4 8" id="KW-0812">Transmembrane</keyword>
<feature type="domain" description="TonB-dependent receptor-like beta-barrel" evidence="11">
    <location>
        <begin position="263"/>
        <end position="668"/>
    </location>
</feature>
<comment type="caution">
    <text evidence="13">The sequence shown here is derived from an EMBL/GenBank/DDBJ whole genome shotgun (WGS) entry which is preliminary data.</text>
</comment>
<dbReference type="PANTHER" id="PTHR30069:SF28">
    <property type="entry name" value="TONB-DEPENDENT RECEPTOR YNCD-RELATED"/>
    <property type="match status" value="1"/>
</dbReference>
<dbReference type="GO" id="GO:0009279">
    <property type="term" value="C:cell outer membrane"/>
    <property type="evidence" value="ECO:0007669"/>
    <property type="project" value="UniProtKB-SubCell"/>
</dbReference>
<evidence type="ECO:0000256" key="8">
    <source>
        <dbReference type="PROSITE-ProRule" id="PRU01360"/>
    </source>
</evidence>
<organism evidence="13 14">
    <name type="scientific">Enterovirga rhinocerotis</name>
    <dbReference type="NCBI Taxonomy" id="1339210"/>
    <lineage>
        <taxon>Bacteria</taxon>
        <taxon>Pseudomonadati</taxon>
        <taxon>Pseudomonadota</taxon>
        <taxon>Alphaproteobacteria</taxon>
        <taxon>Hyphomicrobiales</taxon>
        <taxon>Methylobacteriaceae</taxon>
        <taxon>Enterovirga</taxon>
    </lineage>
</organism>
<dbReference type="InterPro" id="IPR036942">
    <property type="entry name" value="Beta-barrel_TonB_sf"/>
</dbReference>
<dbReference type="GO" id="GO:0015344">
    <property type="term" value="F:siderophore uptake transmembrane transporter activity"/>
    <property type="evidence" value="ECO:0007669"/>
    <property type="project" value="TreeGrafter"/>
</dbReference>
<dbReference type="PANTHER" id="PTHR30069">
    <property type="entry name" value="TONB-DEPENDENT OUTER MEMBRANE RECEPTOR"/>
    <property type="match status" value="1"/>
</dbReference>
<accession>A0A4V3DXC7</accession>
<dbReference type="InterPro" id="IPR039426">
    <property type="entry name" value="TonB-dep_rcpt-like"/>
</dbReference>
<dbReference type="Pfam" id="PF07715">
    <property type="entry name" value="Plug"/>
    <property type="match status" value="1"/>
</dbReference>
<evidence type="ECO:0000313" key="14">
    <source>
        <dbReference type="Proteomes" id="UP000295122"/>
    </source>
</evidence>
<keyword evidence="14" id="KW-1185">Reference proteome</keyword>
<keyword evidence="3 8" id="KW-1134">Transmembrane beta strand</keyword>
<dbReference type="InterPro" id="IPR037066">
    <property type="entry name" value="Plug_dom_sf"/>
</dbReference>
<keyword evidence="13" id="KW-0675">Receptor</keyword>
<dbReference type="GO" id="GO:0044718">
    <property type="term" value="P:siderophore transmembrane transport"/>
    <property type="evidence" value="ECO:0007669"/>
    <property type="project" value="TreeGrafter"/>
</dbReference>
<evidence type="ECO:0000259" key="11">
    <source>
        <dbReference type="Pfam" id="PF00593"/>
    </source>
</evidence>
<name>A0A4V3DXC7_9HYPH</name>
<feature type="region of interest" description="Disordered" evidence="10">
    <location>
        <begin position="1"/>
        <end position="30"/>
    </location>
</feature>
<comment type="similarity">
    <text evidence="8 9">Belongs to the TonB-dependent receptor family.</text>
</comment>
<dbReference type="InterPro" id="IPR012910">
    <property type="entry name" value="Plug_dom"/>
</dbReference>
<comment type="subcellular location">
    <subcellularLocation>
        <location evidence="1 8">Cell outer membrane</location>
        <topology evidence="1 8">Multi-pass membrane protein</topology>
    </subcellularLocation>
</comment>
<dbReference type="InterPro" id="IPR000531">
    <property type="entry name" value="Beta-barrel_TonB"/>
</dbReference>
<dbReference type="Pfam" id="PF00593">
    <property type="entry name" value="TonB_dep_Rec_b-barrel"/>
    <property type="match status" value="1"/>
</dbReference>
<keyword evidence="7 8" id="KW-0998">Cell outer membrane</keyword>
<evidence type="ECO:0000256" key="4">
    <source>
        <dbReference type="ARBA" id="ARBA00022692"/>
    </source>
</evidence>
<dbReference type="Gene3D" id="2.170.130.10">
    <property type="entry name" value="TonB-dependent receptor, plug domain"/>
    <property type="match status" value="1"/>
</dbReference>
<evidence type="ECO:0000256" key="5">
    <source>
        <dbReference type="ARBA" id="ARBA00023077"/>
    </source>
</evidence>
<keyword evidence="5 9" id="KW-0798">TonB box</keyword>
<evidence type="ECO:0000313" key="13">
    <source>
        <dbReference type="EMBL" id="TDR88199.1"/>
    </source>
</evidence>
<feature type="domain" description="TonB-dependent receptor plug" evidence="12">
    <location>
        <begin position="40"/>
        <end position="148"/>
    </location>
</feature>